<proteinExistence type="predicted"/>
<evidence type="ECO:0000256" key="1">
    <source>
        <dbReference type="SAM" id="SignalP"/>
    </source>
</evidence>
<name>A0A2C8FDS2_9BACT</name>
<evidence type="ECO:0000313" key="2">
    <source>
        <dbReference type="EMBL" id="SOB60314.1"/>
    </source>
</evidence>
<sequence length="56" mass="6151">MKKFIYAMLWICMLSTPLQADGSAHNTKDNTETVLTASVSMPHSAHAFNPAKGETR</sequence>
<keyword evidence="1" id="KW-0732">Signal</keyword>
<accession>A0A2C8FDS2</accession>
<organism evidence="2 3">
    <name type="scientific">Pseudodesulfovibrio profundus</name>
    <dbReference type="NCBI Taxonomy" id="57320"/>
    <lineage>
        <taxon>Bacteria</taxon>
        <taxon>Pseudomonadati</taxon>
        <taxon>Thermodesulfobacteriota</taxon>
        <taxon>Desulfovibrionia</taxon>
        <taxon>Desulfovibrionales</taxon>
        <taxon>Desulfovibrionaceae</taxon>
    </lineage>
</organism>
<reference evidence="3" key="1">
    <citation type="submission" date="2017-09" db="EMBL/GenBank/DDBJ databases">
        <authorList>
            <person name="Regsiter A."/>
            <person name="William W."/>
        </authorList>
    </citation>
    <scope>NUCLEOTIDE SEQUENCE [LARGE SCALE GENOMIC DNA]</scope>
    <source>
        <strain evidence="3">500-1</strain>
    </source>
</reference>
<gene>
    <name evidence="2" type="ORF">DPRO_3400</name>
</gene>
<feature type="chain" id="PRO_5013265455" evidence="1">
    <location>
        <begin position="21"/>
        <end position="56"/>
    </location>
</feature>
<keyword evidence="3" id="KW-1185">Reference proteome</keyword>
<dbReference type="KEGG" id="pprf:DPRO_3400"/>
<protein>
    <submittedName>
        <fullName evidence="2">Uncharacterized protein</fullName>
    </submittedName>
</protein>
<feature type="signal peptide" evidence="1">
    <location>
        <begin position="1"/>
        <end position="20"/>
    </location>
</feature>
<dbReference type="Proteomes" id="UP000219215">
    <property type="component" value="Chromosome DPRO"/>
</dbReference>
<dbReference type="AlphaFoldDB" id="A0A2C8FDS2"/>
<dbReference type="RefSeq" id="WP_157917534.1">
    <property type="nucleotide sequence ID" value="NZ_LT907975.1"/>
</dbReference>
<dbReference type="EMBL" id="LT907975">
    <property type="protein sequence ID" value="SOB60314.1"/>
    <property type="molecule type" value="Genomic_DNA"/>
</dbReference>
<evidence type="ECO:0000313" key="3">
    <source>
        <dbReference type="Proteomes" id="UP000219215"/>
    </source>
</evidence>